<accession>A0A8S9GL43</accession>
<gene>
    <name evidence="1" type="ORF">F2Q70_00023255</name>
</gene>
<organism evidence="1">
    <name type="scientific">Brassica cretica</name>
    <name type="common">Mustard</name>
    <dbReference type="NCBI Taxonomy" id="69181"/>
    <lineage>
        <taxon>Eukaryota</taxon>
        <taxon>Viridiplantae</taxon>
        <taxon>Streptophyta</taxon>
        <taxon>Embryophyta</taxon>
        <taxon>Tracheophyta</taxon>
        <taxon>Spermatophyta</taxon>
        <taxon>Magnoliopsida</taxon>
        <taxon>eudicotyledons</taxon>
        <taxon>Gunneridae</taxon>
        <taxon>Pentapetalae</taxon>
        <taxon>rosids</taxon>
        <taxon>malvids</taxon>
        <taxon>Brassicales</taxon>
        <taxon>Brassicaceae</taxon>
        <taxon>Brassiceae</taxon>
        <taxon>Brassica</taxon>
    </lineage>
</organism>
<name>A0A8S9GL43_BRACR</name>
<reference evidence="1" key="1">
    <citation type="submission" date="2019-12" db="EMBL/GenBank/DDBJ databases">
        <title>Genome sequencing and annotation of Brassica cretica.</title>
        <authorList>
            <person name="Studholme D.J."/>
            <person name="Sarris P.F."/>
        </authorList>
    </citation>
    <scope>NUCLEOTIDE SEQUENCE</scope>
    <source>
        <strain evidence="1">PFS-102/07</strain>
        <tissue evidence="1">Leaf</tissue>
    </source>
</reference>
<comment type="caution">
    <text evidence="1">The sequence shown here is derived from an EMBL/GenBank/DDBJ whole genome shotgun (WGS) entry which is preliminary data.</text>
</comment>
<dbReference type="AlphaFoldDB" id="A0A8S9GL43"/>
<dbReference type="EMBL" id="QGKY02001925">
    <property type="protein sequence ID" value="KAF2546289.1"/>
    <property type="molecule type" value="Genomic_DNA"/>
</dbReference>
<evidence type="ECO:0000313" key="1">
    <source>
        <dbReference type="EMBL" id="KAF2546289.1"/>
    </source>
</evidence>
<sequence length="97" mass="11136">MGSIISGNKVREEEMEVVMNKTKEIVSESDGEFKEREHFSEKTSFAEIAESIDPIPISSYNMVNSRTRQTRAKVTPSWFRVENDNATFVVFNNEITN</sequence>
<protein>
    <submittedName>
        <fullName evidence="1">Uncharacterized protein</fullName>
    </submittedName>
</protein>
<proteinExistence type="predicted"/>